<evidence type="ECO:0000256" key="2">
    <source>
        <dbReference type="ARBA" id="ARBA00022630"/>
    </source>
</evidence>
<dbReference type="PANTHER" id="PTHR33798:SF5">
    <property type="entry name" value="FLAVIN REDUCTASE LIKE DOMAIN-CONTAINING PROTEIN"/>
    <property type="match status" value="1"/>
</dbReference>
<dbReference type="KEGG" id="fld:ABNE31_16250"/>
<dbReference type="PANTHER" id="PTHR33798">
    <property type="entry name" value="FLAVOPROTEIN OXYGENASE"/>
    <property type="match status" value="1"/>
</dbReference>
<dbReference type="AlphaFoldDB" id="A0AAU7MXX1"/>
<evidence type="ECO:0000256" key="4">
    <source>
        <dbReference type="ARBA" id="ARBA00038054"/>
    </source>
</evidence>
<evidence type="ECO:0000313" key="6">
    <source>
        <dbReference type="EMBL" id="XBQ23145.1"/>
    </source>
</evidence>
<dbReference type="Pfam" id="PF01613">
    <property type="entry name" value="Flavin_Reduct"/>
    <property type="match status" value="1"/>
</dbReference>
<sequence length="214" mass="24015">MQYSNKDILELDRVVRLKIINSITGIKPANLIGTMDGNQTTNLAVFSSVVHLGSQPPLLGFVARPKTEDSGHTLRNIEENGMYTINHIHPDFIERAHYTSAKFDRGVSEFKRCGFTEEYIQNFGAPFVKESTIKMGMHLKDMIPIPMNGTTLVIGEIAHLILPDAAMESGDIDLEQLQSTGISGLNSYYQLKKVAQYPYVRVEEVPDFKKQKNL</sequence>
<dbReference type="GO" id="GO:0016646">
    <property type="term" value="F:oxidoreductase activity, acting on the CH-NH group of donors, NAD or NADP as acceptor"/>
    <property type="evidence" value="ECO:0007669"/>
    <property type="project" value="UniProtKB-ARBA"/>
</dbReference>
<dbReference type="GO" id="GO:0010181">
    <property type="term" value="F:FMN binding"/>
    <property type="evidence" value="ECO:0007669"/>
    <property type="project" value="InterPro"/>
</dbReference>
<dbReference type="SUPFAM" id="SSF50475">
    <property type="entry name" value="FMN-binding split barrel"/>
    <property type="match status" value="1"/>
</dbReference>
<keyword evidence="3" id="KW-0288">FMN</keyword>
<proteinExistence type="inferred from homology"/>
<gene>
    <name evidence="6" type="ORF">ABNE31_16250</name>
</gene>
<organism evidence="6">
    <name type="scientific">Flagellimonas sp. MMG031</name>
    <dbReference type="NCBI Taxonomy" id="3158549"/>
    <lineage>
        <taxon>Bacteria</taxon>
        <taxon>Pseudomonadati</taxon>
        <taxon>Bacteroidota</taxon>
        <taxon>Flavobacteriia</taxon>
        <taxon>Flavobacteriales</taxon>
        <taxon>Flavobacteriaceae</taxon>
        <taxon>Flagellimonas</taxon>
    </lineage>
</organism>
<dbReference type="EMBL" id="CP157804">
    <property type="protein sequence ID" value="XBQ23145.1"/>
    <property type="molecule type" value="Genomic_DNA"/>
</dbReference>
<evidence type="ECO:0000256" key="1">
    <source>
        <dbReference type="ARBA" id="ARBA00001917"/>
    </source>
</evidence>
<keyword evidence="2" id="KW-0285">Flavoprotein</keyword>
<evidence type="ECO:0000256" key="3">
    <source>
        <dbReference type="ARBA" id="ARBA00022643"/>
    </source>
</evidence>
<reference evidence="6" key="1">
    <citation type="submission" date="2024-05" db="EMBL/GenBank/DDBJ databases">
        <title>Draft Genome Sequences of Flagellimonas sp. MMG031 and Marinobacter sp. MMG032 Isolated from the dinoflagellate Symbiodinium pilosum.</title>
        <authorList>
            <person name="Shikuma N.J."/>
            <person name="Farrell M.V."/>
        </authorList>
    </citation>
    <scope>NUCLEOTIDE SEQUENCE</scope>
    <source>
        <strain evidence="6">MMG031</strain>
    </source>
</reference>
<feature type="domain" description="Flavin reductase like" evidence="5">
    <location>
        <begin position="28"/>
        <end position="165"/>
    </location>
</feature>
<comment type="similarity">
    <text evidence="4">Belongs to the flavoredoxin family.</text>
</comment>
<protein>
    <submittedName>
        <fullName evidence="6">Flavin reductase</fullName>
    </submittedName>
</protein>
<dbReference type="InterPro" id="IPR002563">
    <property type="entry name" value="Flavin_Rdtase-like_dom"/>
</dbReference>
<dbReference type="InterPro" id="IPR012349">
    <property type="entry name" value="Split_barrel_FMN-bd"/>
</dbReference>
<evidence type="ECO:0000259" key="5">
    <source>
        <dbReference type="Pfam" id="PF01613"/>
    </source>
</evidence>
<accession>A0AAU7MXX1</accession>
<dbReference type="Gene3D" id="2.30.110.10">
    <property type="entry name" value="Electron Transport, Fmn-binding Protein, Chain A"/>
    <property type="match status" value="1"/>
</dbReference>
<name>A0AAU7MXX1_9FLAO</name>
<comment type="cofactor">
    <cofactor evidence="1">
        <name>FMN</name>
        <dbReference type="ChEBI" id="CHEBI:58210"/>
    </cofactor>
</comment>
<dbReference type="RefSeq" id="WP_349351882.1">
    <property type="nucleotide sequence ID" value="NZ_CP157804.1"/>
</dbReference>